<evidence type="ECO:0000256" key="4">
    <source>
        <dbReference type="ARBA" id="ARBA00022448"/>
    </source>
</evidence>
<feature type="domain" description="Amino acid permease/ SLC12A" evidence="9">
    <location>
        <begin position="50"/>
        <end position="546"/>
    </location>
</feature>
<feature type="transmembrane region" description="Helical" evidence="8">
    <location>
        <begin position="467"/>
        <end position="486"/>
    </location>
</feature>
<evidence type="ECO:0000256" key="2">
    <source>
        <dbReference type="ARBA" id="ARBA00010593"/>
    </source>
</evidence>
<dbReference type="GeneID" id="112685428"/>
<dbReference type="InterPro" id="IPR018491">
    <property type="entry name" value="SLC12_C"/>
</dbReference>
<evidence type="ECO:0000313" key="11">
    <source>
        <dbReference type="Proteomes" id="UP000694846"/>
    </source>
</evidence>
<organism evidence="11 12">
    <name type="scientific">Sipha flava</name>
    <name type="common">yellow sugarcane aphid</name>
    <dbReference type="NCBI Taxonomy" id="143950"/>
    <lineage>
        <taxon>Eukaryota</taxon>
        <taxon>Metazoa</taxon>
        <taxon>Ecdysozoa</taxon>
        <taxon>Arthropoda</taxon>
        <taxon>Hexapoda</taxon>
        <taxon>Insecta</taxon>
        <taxon>Pterygota</taxon>
        <taxon>Neoptera</taxon>
        <taxon>Paraneoptera</taxon>
        <taxon>Hemiptera</taxon>
        <taxon>Sternorrhyncha</taxon>
        <taxon>Aphidomorpha</taxon>
        <taxon>Aphidoidea</taxon>
        <taxon>Aphididae</taxon>
        <taxon>Sipha</taxon>
    </lineage>
</organism>
<evidence type="ECO:0000259" key="9">
    <source>
        <dbReference type="Pfam" id="PF00324"/>
    </source>
</evidence>
<feature type="transmembrane region" description="Helical" evidence="8">
    <location>
        <begin position="290"/>
        <end position="311"/>
    </location>
</feature>
<feature type="domain" description="SLC12A transporter C-terminal" evidence="10">
    <location>
        <begin position="698"/>
        <end position="904"/>
    </location>
</feature>
<keyword evidence="5 8" id="KW-0812">Transmembrane</keyword>
<dbReference type="GO" id="GO:0055078">
    <property type="term" value="P:sodium ion homeostasis"/>
    <property type="evidence" value="ECO:0007669"/>
    <property type="project" value="TreeGrafter"/>
</dbReference>
<dbReference type="GO" id="GO:0008511">
    <property type="term" value="F:sodium:potassium:chloride symporter activity"/>
    <property type="evidence" value="ECO:0007669"/>
    <property type="project" value="TreeGrafter"/>
</dbReference>
<dbReference type="PANTHER" id="PTHR11827:SF48">
    <property type="entry name" value="GH09711P"/>
    <property type="match status" value="1"/>
</dbReference>
<dbReference type="Pfam" id="PF03522">
    <property type="entry name" value="SLC12"/>
    <property type="match status" value="1"/>
</dbReference>
<feature type="transmembrane region" description="Helical" evidence="8">
    <location>
        <begin position="124"/>
        <end position="147"/>
    </location>
</feature>
<gene>
    <name evidence="12" type="primary">LOC112685428</name>
</gene>
<evidence type="ECO:0000256" key="7">
    <source>
        <dbReference type="ARBA" id="ARBA00023136"/>
    </source>
</evidence>
<evidence type="ECO:0000313" key="12">
    <source>
        <dbReference type="RefSeq" id="XP_025413083.1"/>
    </source>
</evidence>
<dbReference type="Proteomes" id="UP000694846">
    <property type="component" value="Unplaced"/>
</dbReference>
<sequence length="906" mass="101114">MNGHKENKLKSNNHLWVDQFLQIQSFNELIHDEEIKAEESPGIKLGWIKGVLVPCLLSIWGVMLFIRMPWILGQAGILNSIVIIFISLIIILITTLSLSAISTNGKIKGGGLYFIISRSIGPEFGGSIGILLAFANIISAAMNTIGFCSSLKLMLNSYNINILDGNFEFRALGVVSIITMSILCCIGMDREAEVQNALLIAIIIGIFNVIIGSCIGPTSISAKASGFTGFSMDTFRKNWYSDYRFDIENNIHHSFFTIFAIFFPSVTGIQAGANISGDLKDPSTSIPKGTLLSIVITITSYVILILVPGAVQLREASGIVDEYILNNGTYLNCSSRNCSKGLLYDQNLFQTIALSPTCIYFGCFGATLSTALTALVSVPKLLQRMGQDDVYPLLKYLAKGYGQFNEPYRAHVLSMILSSALLIIGDLNSIASLISTTYLSAYALLNLCTFHVAYFKPLGWRPSFKFYDKWLSLAGGIICFSIMMFIDKQMSAIVVCAVCILYKIAARKHDVLNWGSSIQTQLLKVVINSIYNANTIRFHVKNFLPNVMVLSGNPESRKMLISLAHLITKNNGVQTSVNVERGSLTIEQKKILLDRGIMWLKKSKIKSLYIILDNTDLDVATHMVHGCGHGQIRTNIVLVGYKSDWLNCPYEDLRTYLNIFNVANMNGIATIIARVSSTDGCKKQNLIVQNLKNLKNKEDPYKTSNQNNPNHQKVSDCFVNIKDCEFLFVNKKKRAYGTVDVWWLYNDGGLALILACILQSSSTWKNCKFRIFGVTDKIECLTKEKIKLKQLLSMYRVHFDYLDVILTSTTDPTTMTYFTTLLEHVNPEGNQFHEYNLHKENVADMLFLRDLIELHSLKSDLIILSTPRTNEKIDKLFMCWMETITRGLPPCIIINGNTGPVLTANA</sequence>
<dbReference type="InterPro" id="IPR004841">
    <property type="entry name" value="AA-permease/SLC12A_dom"/>
</dbReference>
<evidence type="ECO:0000256" key="8">
    <source>
        <dbReference type="SAM" id="Phobius"/>
    </source>
</evidence>
<feature type="transmembrane region" description="Helical" evidence="8">
    <location>
        <begin position="359"/>
        <end position="378"/>
    </location>
</feature>
<dbReference type="RefSeq" id="XP_025413083.1">
    <property type="nucleotide sequence ID" value="XM_025557298.1"/>
</dbReference>
<feature type="transmembrane region" description="Helical" evidence="8">
    <location>
        <begin position="198"/>
        <end position="220"/>
    </location>
</feature>
<dbReference type="GO" id="GO:0016020">
    <property type="term" value="C:membrane"/>
    <property type="evidence" value="ECO:0007669"/>
    <property type="project" value="UniProtKB-SubCell"/>
</dbReference>
<feature type="transmembrane region" description="Helical" evidence="8">
    <location>
        <begin position="77"/>
        <end position="103"/>
    </location>
</feature>
<accession>A0A8B8FRH5</accession>
<dbReference type="PANTHER" id="PTHR11827">
    <property type="entry name" value="SOLUTE CARRIER FAMILY 12, CATION COTRANSPORTERS"/>
    <property type="match status" value="1"/>
</dbReference>
<dbReference type="FunFam" id="1.20.1740.10:FF:000013">
    <property type="entry name" value="Solute carrier family 12 member"/>
    <property type="match status" value="1"/>
</dbReference>
<evidence type="ECO:0000256" key="1">
    <source>
        <dbReference type="ARBA" id="ARBA00004141"/>
    </source>
</evidence>
<comment type="subcellular location">
    <subcellularLocation>
        <location evidence="1">Membrane</location>
        <topology evidence="1">Multi-pass membrane protein</topology>
    </subcellularLocation>
</comment>
<proteinExistence type="inferred from homology"/>
<dbReference type="GO" id="GO:0006884">
    <property type="term" value="P:cell volume homeostasis"/>
    <property type="evidence" value="ECO:0007669"/>
    <property type="project" value="TreeGrafter"/>
</dbReference>
<dbReference type="AlphaFoldDB" id="A0A8B8FRH5"/>
<evidence type="ECO:0000256" key="3">
    <source>
        <dbReference type="ARBA" id="ARBA00019359"/>
    </source>
</evidence>
<dbReference type="Pfam" id="PF00324">
    <property type="entry name" value="AA_permease"/>
    <property type="match status" value="1"/>
</dbReference>
<dbReference type="InterPro" id="IPR004842">
    <property type="entry name" value="SLC12A_fam"/>
</dbReference>
<keyword evidence="7 8" id="KW-0472">Membrane</keyword>
<reference evidence="12" key="1">
    <citation type="submission" date="2025-08" db="UniProtKB">
        <authorList>
            <consortium name="RefSeq"/>
        </authorList>
    </citation>
    <scope>IDENTIFICATION</scope>
    <source>
        <tissue evidence="12">Whole body</tissue>
    </source>
</reference>
<feature type="transmembrane region" description="Helical" evidence="8">
    <location>
        <begin position="167"/>
        <end position="186"/>
    </location>
</feature>
<keyword evidence="11" id="KW-1185">Reference proteome</keyword>
<feature type="transmembrane region" description="Helical" evidence="8">
    <location>
        <begin position="437"/>
        <end position="455"/>
    </location>
</feature>
<keyword evidence="4" id="KW-0813">Transport</keyword>
<dbReference type="OrthoDB" id="2020542at2759"/>
<name>A0A8B8FRH5_9HEMI</name>
<comment type="similarity">
    <text evidence="2">Belongs to the SLC12A transporter family.</text>
</comment>
<protein>
    <recommendedName>
        <fullName evidence="3">Solute carrier family 12 member 9</fullName>
    </recommendedName>
</protein>
<evidence type="ECO:0000256" key="5">
    <source>
        <dbReference type="ARBA" id="ARBA00022692"/>
    </source>
</evidence>
<dbReference type="GO" id="GO:0055075">
    <property type="term" value="P:potassium ion homeostasis"/>
    <property type="evidence" value="ECO:0007669"/>
    <property type="project" value="TreeGrafter"/>
</dbReference>
<feature type="transmembrane region" description="Helical" evidence="8">
    <location>
        <begin position="251"/>
        <end position="269"/>
    </location>
</feature>
<dbReference type="GO" id="GO:0055064">
    <property type="term" value="P:chloride ion homeostasis"/>
    <property type="evidence" value="ECO:0007669"/>
    <property type="project" value="TreeGrafter"/>
</dbReference>
<dbReference type="GO" id="GO:1990573">
    <property type="term" value="P:potassium ion import across plasma membrane"/>
    <property type="evidence" value="ECO:0007669"/>
    <property type="project" value="TreeGrafter"/>
</dbReference>
<dbReference type="Gene3D" id="1.20.1740.10">
    <property type="entry name" value="Amino acid/polyamine transporter I"/>
    <property type="match status" value="1"/>
</dbReference>
<feature type="transmembrane region" description="Helical" evidence="8">
    <location>
        <begin position="51"/>
        <end position="71"/>
    </location>
</feature>
<evidence type="ECO:0000256" key="6">
    <source>
        <dbReference type="ARBA" id="ARBA00022989"/>
    </source>
</evidence>
<evidence type="ECO:0000259" key="10">
    <source>
        <dbReference type="Pfam" id="PF03522"/>
    </source>
</evidence>
<keyword evidence="6 8" id="KW-1133">Transmembrane helix</keyword>